<dbReference type="Proteomes" id="UP000789920">
    <property type="component" value="Unassembled WGS sequence"/>
</dbReference>
<keyword evidence="2" id="KW-1185">Reference proteome</keyword>
<proteinExistence type="predicted"/>
<dbReference type="EMBL" id="CAJVQC010093930">
    <property type="protein sequence ID" value="CAG8827508.1"/>
    <property type="molecule type" value="Genomic_DNA"/>
</dbReference>
<accession>A0ACA9S6G2</accession>
<name>A0ACA9S6G2_9GLOM</name>
<sequence>MVDMVNMTITKNIVCIKDIAFSLKSHPDNHFVISFQCPSISHFIAVPILKTSHEGVCDQKPCFLLFKTILG</sequence>
<reference evidence="1" key="1">
    <citation type="submission" date="2021-06" db="EMBL/GenBank/DDBJ databases">
        <authorList>
            <person name="Kallberg Y."/>
            <person name="Tangrot J."/>
            <person name="Rosling A."/>
        </authorList>
    </citation>
    <scope>NUCLEOTIDE SEQUENCE</scope>
    <source>
        <strain evidence="1">MA461A</strain>
    </source>
</reference>
<feature type="non-terminal residue" evidence="1">
    <location>
        <position position="71"/>
    </location>
</feature>
<protein>
    <submittedName>
        <fullName evidence="1">36035_t:CDS:1</fullName>
    </submittedName>
</protein>
<evidence type="ECO:0000313" key="1">
    <source>
        <dbReference type="EMBL" id="CAG8827508.1"/>
    </source>
</evidence>
<comment type="caution">
    <text evidence="1">The sequence shown here is derived from an EMBL/GenBank/DDBJ whole genome shotgun (WGS) entry which is preliminary data.</text>
</comment>
<evidence type="ECO:0000313" key="2">
    <source>
        <dbReference type="Proteomes" id="UP000789920"/>
    </source>
</evidence>
<gene>
    <name evidence="1" type="ORF">RPERSI_LOCUS26994</name>
</gene>
<organism evidence="1 2">
    <name type="scientific">Racocetra persica</name>
    <dbReference type="NCBI Taxonomy" id="160502"/>
    <lineage>
        <taxon>Eukaryota</taxon>
        <taxon>Fungi</taxon>
        <taxon>Fungi incertae sedis</taxon>
        <taxon>Mucoromycota</taxon>
        <taxon>Glomeromycotina</taxon>
        <taxon>Glomeromycetes</taxon>
        <taxon>Diversisporales</taxon>
        <taxon>Gigasporaceae</taxon>
        <taxon>Racocetra</taxon>
    </lineage>
</organism>